<dbReference type="Proteomes" id="UP000828251">
    <property type="component" value="Unassembled WGS sequence"/>
</dbReference>
<feature type="region of interest" description="Disordered" evidence="1">
    <location>
        <begin position="1"/>
        <end position="45"/>
    </location>
</feature>
<name>A0A9D3ZLB3_9ROSI</name>
<accession>A0A9D3ZLB3</accession>
<feature type="region of interest" description="Disordered" evidence="1">
    <location>
        <begin position="58"/>
        <end position="113"/>
    </location>
</feature>
<evidence type="ECO:0000313" key="3">
    <source>
        <dbReference type="Proteomes" id="UP000828251"/>
    </source>
</evidence>
<evidence type="ECO:0000313" key="2">
    <source>
        <dbReference type="EMBL" id="KAH1046308.1"/>
    </source>
</evidence>
<organism evidence="2 3">
    <name type="scientific">Gossypium stocksii</name>
    <dbReference type="NCBI Taxonomy" id="47602"/>
    <lineage>
        <taxon>Eukaryota</taxon>
        <taxon>Viridiplantae</taxon>
        <taxon>Streptophyta</taxon>
        <taxon>Embryophyta</taxon>
        <taxon>Tracheophyta</taxon>
        <taxon>Spermatophyta</taxon>
        <taxon>Magnoliopsida</taxon>
        <taxon>eudicotyledons</taxon>
        <taxon>Gunneridae</taxon>
        <taxon>Pentapetalae</taxon>
        <taxon>rosids</taxon>
        <taxon>malvids</taxon>
        <taxon>Malvales</taxon>
        <taxon>Malvaceae</taxon>
        <taxon>Malvoideae</taxon>
        <taxon>Gossypium</taxon>
    </lineage>
</organism>
<dbReference type="EMBL" id="JAIQCV010000011">
    <property type="protein sequence ID" value="KAH1046308.1"/>
    <property type="molecule type" value="Genomic_DNA"/>
</dbReference>
<reference evidence="2 3" key="1">
    <citation type="journal article" date="2021" name="Plant Biotechnol. J.">
        <title>Multi-omics assisted identification of the key and species-specific regulatory components of drought-tolerant mechanisms in Gossypium stocksii.</title>
        <authorList>
            <person name="Yu D."/>
            <person name="Ke L."/>
            <person name="Zhang D."/>
            <person name="Wu Y."/>
            <person name="Sun Y."/>
            <person name="Mei J."/>
            <person name="Sun J."/>
            <person name="Sun Y."/>
        </authorList>
    </citation>
    <scope>NUCLEOTIDE SEQUENCE [LARGE SCALE GENOMIC DNA]</scope>
    <source>
        <strain evidence="3">cv. E1</strain>
        <tissue evidence="2">Leaf</tissue>
    </source>
</reference>
<protein>
    <submittedName>
        <fullName evidence="2">Uncharacterized protein</fullName>
    </submittedName>
</protein>
<proteinExistence type="predicted"/>
<feature type="compositionally biased region" description="Basic and acidic residues" evidence="1">
    <location>
        <begin position="58"/>
        <end position="70"/>
    </location>
</feature>
<evidence type="ECO:0000256" key="1">
    <source>
        <dbReference type="SAM" id="MobiDB-lite"/>
    </source>
</evidence>
<keyword evidence="3" id="KW-1185">Reference proteome</keyword>
<feature type="compositionally biased region" description="Basic and acidic residues" evidence="1">
    <location>
        <begin position="1"/>
        <end position="13"/>
    </location>
</feature>
<gene>
    <name evidence="2" type="ORF">J1N35_037092</name>
</gene>
<sequence length="113" mass="12832">MKELNGTKLKEKGNLGGKNCEFKDKTSQHAKYRRSGAKNTKCGRPGENFQVVIANHKETKLQKRQSEVVRTKSNPPPVDDEVESRVNENPTQTLENERIGVNLQEEMPNTRVN</sequence>
<feature type="non-terminal residue" evidence="2">
    <location>
        <position position="113"/>
    </location>
</feature>
<dbReference type="AlphaFoldDB" id="A0A9D3ZLB3"/>
<comment type="caution">
    <text evidence="2">The sequence shown here is derived from an EMBL/GenBank/DDBJ whole genome shotgun (WGS) entry which is preliminary data.</text>
</comment>